<proteinExistence type="predicted"/>
<dbReference type="RefSeq" id="WP_023858724.1">
    <property type="nucleotide sequence ID" value="NZ_AWWH01000013.1"/>
</dbReference>
<dbReference type="SUPFAM" id="SSF111126">
    <property type="entry name" value="Ligand-binding domain in the NO signalling and Golgi transport"/>
    <property type="match status" value="1"/>
</dbReference>
<evidence type="ECO:0008006" key="3">
    <source>
        <dbReference type="Google" id="ProtNLM"/>
    </source>
</evidence>
<organism evidence="1 2">
    <name type="scientific">Ligilactobacillus equi DPC 6820</name>
    <dbReference type="NCBI Taxonomy" id="1392007"/>
    <lineage>
        <taxon>Bacteria</taxon>
        <taxon>Bacillati</taxon>
        <taxon>Bacillota</taxon>
        <taxon>Bacilli</taxon>
        <taxon>Lactobacillales</taxon>
        <taxon>Lactobacillaceae</taxon>
        <taxon>Ligilactobacillus</taxon>
    </lineage>
</organism>
<reference evidence="1 2" key="1">
    <citation type="journal article" date="2014" name="Genome Announc.">
        <title>The Genome of the Predominant Equine Lactobacillus Species, Lactobacillus equi, Is Reflective of Its Lifestyle Adaptations to an Herbivorous Host.</title>
        <authorList>
            <person name="O'Donnell M.M."/>
            <person name="Harris H.M."/>
            <person name="O'Toole P.W."/>
            <person name="Ross R.P."/>
        </authorList>
    </citation>
    <scope>NUCLEOTIDE SEQUENCE [LARGE SCALE GENOMIC DNA]</scope>
    <source>
        <strain evidence="1 2">DPC 6820</strain>
    </source>
</reference>
<accession>V7I192</accession>
<dbReference type="InterPro" id="IPR019642">
    <property type="entry name" value="DUF2507"/>
</dbReference>
<comment type="caution">
    <text evidence="1">The sequence shown here is derived from an EMBL/GenBank/DDBJ whole genome shotgun (WGS) entry which is preliminary data.</text>
</comment>
<dbReference type="InterPro" id="IPR024096">
    <property type="entry name" value="NO_sig/Golgi_transp_ligand-bd"/>
</dbReference>
<dbReference type="AlphaFoldDB" id="V7I192"/>
<gene>
    <name evidence="1" type="ORF">LEQ_1285c</name>
</gene>
<protein>
    <recommendedName>
        <fullName evidence="3">DUF2507 domain-containing protein</fullName>
    </recommendedName>
</protein>
<dbReference type="Proteomes" id="UP000018559">
    <property type="component" value="Unassembled WGS sequence"/>
</dbReference>
<dbReference type="EMBL" id="AWWH01000013">
    <property type="protein sequence ID" value="ETA75041.1"/>
    <property type="molecule type" value="Genomic_DNA"/>
</dbReference>
<name>V7I192_9LACO</name>
<sequence>MKENFYQIAIKNGQLPNLLLRDALLPEILGNDNQILYWAGKALARKFPLFNFADIPIFFAQAGWGDLRLYKANKNRKIYQLSGANVKTRLEENKEAEFLLEAGFLSESIQTIEGYITETEISEVNLKKHVVTLSVQSDHSEILDFELDSQLNFLELIPEHNIASSELKTTGTATVENE</sequence>
<dbReference type="PATRIC" id="fig|1392007.3.peg.130"/>
<evidence type="ECO:0000313" key="2">
    <source>
        <dbReference type="Proteomes" id="UP000018559"/>
    </source>
</evidence>
<dbReference type="Pfam" id="PF10702">
    <property type="entry name" value="DUF2507"/>
    <property type="match status" value="1"/>
</dbReference>
<dbReference type="Gene3D" id="3.30.1380.20">
    <property type="entry name" value="Trafficking protein particle complex subunit 3"/>
    <property type="match status" value="1"/>
</dbReference>
<keyword evidence="2" id="KW-1185">Reference proteome</keyword>
<evidence type="ECO:0000313" key="1">
    <source>
        <dbReference type="EMBL" id="ETA75041.1"/>
    </source>
</evidence>